<evidence type="ECO:0000259" key="2">
    <source>
        <dbReference type="PROSITE" id="PS51676"/>
    </source>
</evidence>
<proteinExistence type="predicted"/>
<dbReference type="EMBL" id="MLFT02000098">
    <property type="protein sequence ID" value="PHT29552.1"/>
    <property type="molecule type" value="Genomic_DNA"/>
</dbReference>
<dbReference type="InterPro" id="IPR036517">
    <property type="entry name" value="FF_domain_sf"/>
</dbReference>
<dbReference type="InterPro" id="IPR002713">
    <property type="entry name" value="FF_domain"/>
</dbReference>
<accession>A0A2G2V982</accession>
<keyword evidence="4" id="KW-1185">Reference proteome</keyword>
<dbReference type="GO" id="GO:0045292">
    <property type="term" value="P:mRNA cis splicing, via spliceosome"/>
    <property type="evidence" value="ECO:0007669"/>
    <property type="project" value="InterPro"/>
</dbReference>
<dbReference type="PROSITE" id="PS51676">
    <property type="entry name" value="FF"/>
    <property type="match status" value="1"/>
</dbReference>
<protein>
    <recommendedName>
        <fullName evidence="2">FF domain-containing protein</fullName>
    </recommendedName>
</protein>
<gene>
    <name evidence="3" type="ORF">CQW23_30843</name>
</gene>
<dbReference type="Pfam" id="PF01846">
    <property type="entry name" value="FF"/>
    <property type="match status" value="1"/>
</dbReference>
<dbReference type="InterPro" id="IPR039726">
    <property type="entry name" value="Prp40-like"/>
</dbReference>
<comment type="caution">
    <text evidence="3">The sequence shown here is derived from an EMBL/GenBank/DDBJ whole genome shotgun (WGS) entry which is preliminary data.</text>
</comment>
<organism evidence="3 4">
    <name type="scientific">Capsicum baccatum</name>
    <name type="common">Peruvian pepper</name>
    <dbReference type="NCBI Taxonomy" id="33114"/>
    <lineage>
        <taxon>Eukaryota</taxon>
        <taxon>Viridiplantae</taxon>
        <taxon>Streptophyta</taxon>
        <taxon>Embryophyta</taxon>
        <taxon>Tracheophyta</taxon>
        <taxon>Spermatophyta</taxon>
        <taxon>Magnoliopsida</taxon>
        <taxon>eudicotyledons</taxon>
        <taxon>Gunneridae</taxon>
        <taxon>Pentapetalae</taxon>
        <taxon>asterids</taxon>
        <taxon>lamiids</taxon>
        <taxon>Solanales</taxon>
        <taxon>Solanaceae</taxon>
        <taxon>Solanoideae</taxon>
        <taxon>Capsiceae</taxon>
        <taxon>Capsicum</taxon>
    </lineage>
</organism>
<reference evidence="4" key="2">
    <citation type="journal article" date="2017" name="J. Anim. Genet.">
        <title>Multiple reference genome sequences of hot pepper reveal the massive evolution of plant disease resistance genes by retroduplication.</title>
        <authorList>
            <person name="Kim S."/>
            <person name="Park J."/>
            <person name="Yeom S.-I."/>
            <person name="Kim Y.-M."/>
            <person name="Seo E."/>
            <person name="Kim K.-T."/>
            <person name="Kim M.-S."/>
            <person name="Lee J.M."/>
            <person name="Cheong K."/>
            <person name="Shin H.-S."/>
            <person name="Kim S.-B."/>
            <person name="Han K."/>
            <person name="Lee J."/>
            <person name="Park M."/>
            <person name="Lee H.-A."/>
            <person name="Lee H.-Y."/>
            <person name="Lee Y."/>
            <person name="Oh S."/>
            <person name="Lee J.H."/>
            <person name="Choi E."/>
            <person name="Choi E."/>
            <person name="Lee S.E."/>
            <person name="Jeon J."/>
            <person name="Kim H."/>
            <person name="Choi G."/>
            <person name="Song H."/>
            <person name="Lee J."/>
            <person name="Lee S.-C."/>
            <person name="Kwon J.-K."/>
            <person name="Lee H.-Y."/>
            <person name="Koo N."/>
            <person name="Hong Y."/>
            <person name="Kim R.W."/>
            <person name="Kang W.-H."/>
            <person name="Huh J.H."/>
            <person name="Kang B.-C."/>
            <person name="Yang T.-J."/>
            <person name="Lee Y.-H."/>
            <person name="Bennetzen J.L."/>
            <person name="Choi D."/>
        </authorList>
    </citation>
    <scope>NUCLEOTIDE SEQUENCE [LARGE SCALE GENOMIC DNA]</scope>
    <source>
        <strain evidence="4">cv. PBC81</strain>
    </source>
</reference>
<dbReference type="OrthoDB" id="187617at2759"/>
<feature type="compositionally biased region" description="Gly residues" evidence="1">
    <location>
        <begin position="193"/>
        <end position="204"/>
    </location>
</feature>
<evidence type="ECO:0000313" key="3">
    <source>
        <dbReference type="EMBL" id="PHT29552.1"/>
    </source>
</evidence>
<dbReference type="SUPFAM" id="SSF81698">
    <property type="entry name" value="FF domain"/>
    <property type="match status" value="1"/>
</dbReference>
<name>A0A2G2V982_CAPBA</name>
<dbReference type="AlphaFoldDB" id="A0A2G2V982"/>
<dbReference type="PANTHER" id="PTHR11864">
    <property type="entry name" value="PRE-MRNA-PROCESSING PROTEIN PRP40"/>
    <property type="match status" value="1"/>
</dbReference>
<dbReference type="GO" id="GO:0003723">
    <property type="term" value="F:RNA binding"/>
    <property type="evidence" value="ECO:0007669"/>
    <property type="project" value="TreeGrafter"/>
</dbReference>
<dbReference type="PANTHER" id="PTHR11864:SF0">
    <property type="entry name" value="PRP40 PRE-MRNA PROCESSING FACTOR 40 HOMOLOG A (YEAST)"/>
    <property type="match status" value="1"/>
</dbReference>
<dbReference type="STRING" id="33114.A0A2G2V982"/>
<dbReference type="GO" id="GO:0071004">
    <property type="term" value="C:U2-type prespliceosome"/>
    <property type="evidence" value="ECO:0007669"/>
    <property type="project" value="TreeGrafter"/>
</dbReference>
<feature type="domain" description="FF" evidence="2">
    <location>
        <begin position="54"/>
        <end position="121"/>
    </location>
</feature>
<dbReference type="GO" id="GO:0005685">
    <property type="term" value="C:U1 snRNP"/>
    <property type="evidence" value="ECO:0007669"/>
    <property type="project" value="TreeGrafter"/>
</dbReference>
<reference evidence="3 4" key="1">
    <citation type="journal article" date="2017" name="Genome Biol.">
        <title>New reference genome sequences of hot pepper reveal the massive evolution of plant disease-resistance genes by retroduplication.</title>
        <authorList>
            <person name="Kim S."/>
            <person name="Park J."/>
            <person name="Yeom S.I."/>
            <person name="Kim Y.M."/>
            <person name="Seo E."/>
            <person name="Kim K.T."/>
            <person name="Kim M.S."/>
            <person name="Lee J.M."/>
            <person name="Cheong K."/>
            <person name="Shin H.S."/>
            <person name="Kim S.B."/>
            <person name="Han K."/>
            <person name="Lee J."/>
            <person name="Park M."/>
            <person name="Lee H.A."/>
            <person name="Lee H.Y."/>
            <person name="Lee Y."/>
            <person name="Oh S."/>
            <person name="Lee J.H."/>
            <person name="Choi E."/>
            <person name="Choi E."/>
            <person name="Lee S.E."/>
            <person name="Jeon J."/>
            <person name="Kim H."/>
            <person name="Choi G."/>
            <person name="Song H."/>
            <person name="Lee J."/>
            <person name="Lee S.C."/>
            <person name="Kwon J.K."/>
            <person name="Lee H.Y."/>
            <person name="Koo N."/>
            <person name="Hong Y."/>
            <person name="Kim R.W."/>
            <person name="Kang W.H."/>
            <person name="Huh J.H."/>
            <person name="Kang B.C."/>
            <person name="Yang T.J."/>
            <person name="Lee Y.H."/>
            <person name="Bennetzen J.L."/>
            <person name="Choi D."/>
        </authorList>
    </citation>
    <scope>NUCLEOTIDE SEQUENCE [LARGE SCALE GENOMIC DNA]</scope>
    <source>
        <strain evidence="4">cv. PBC81</strain>
    </source>
</reference>
<sequence>MKNMLQIPMRFAFVLDAVRKMKNVKKDVAITEIGGATPSDEKTVKLEPLAYESKVEGKSSSKTLLESANIGLYCTLDQDCKELSPLSRWSKTISIFEHDERFKAVEKDKDCEDLFEHYVEELDKKVKLLLQNILEHAKALEAQKSNRVEYLEFLKSYDFIKAIGYGGGGCDVKLVNVSSGSIDTVVSIADGGGRGGDAGDSGGDGVRRMCRS</sequence>
<feature type="region of interest" description="Disordered" evidence="1">
    <location>
        <begin position="193"/>
        <end position="212"/>
    </location>
</feature>
<evidence type="ECO:0000313" key="4">
    <source>
        <dbReference type="Proteomes" id="UP000224567"/>
    </source>
</evidence>
<dbReference type="Gene3D" id="1.10.10.440">
    <property type="entry name" value="FF domain"/>
    <property type="match status" value="1"/>
</dbReference>
<evidence type="ECO:0000256" key="1">
    <source>
        <dbReference type="SAM" id="MobiDB-lite"/>
    </source>
</evidence>
<dbReference type="Proteomes" id="UP000224567">
    <property type="component" value="Unassembled WGS sequence"/>
</dbReference>